<evidence type="ECO:0000256" key="8">
    <source>
        <dbReference type="ARBA" id="ARBA00022840"/>
    </source>
</evidence>
<evidence type="ECO:0000256" key="4">
    <source>
        <dbReference type="ARBA" id="ARBA00016218"/>
    </source>
</evidence>
<sequence>MNSPVLIAFGANIAPEENLAAGIARLHATVRVRAISTVYRTPALVDANAPIQAPLPDFLNGALCIEGGCEPLGLRELLKKIEREQGRQPGQPGWAPRPLDFDIALMGEARFDQEGLTIPDPDIPKRDFLAVPLAELAPELIHPLLGEPMVQVAARFLGHTASMRPDPTATARLRAIISL</sequence>
<keyword evidence="6" id="KW-0547">Nucleotide-binding</keyword>
<gene>
    <name evidence="14" type="primary">folK_1</name>
    <name evidence="14" type="ORF">SIID45300_00121</name>
</gene>
<evidence type="ECO:0000256" key="9">
    <source>
        <dbReference type="ARBA" id="ARBA00022909"/>
    </source>
</evidence>
<keyword evidence="15" id="KW-1185">Reference proteome</keyword>
<organism evidence="14 15">
    <name type="scientific">Candidatus Magnetaquiglobus chichijimensis</name>
    <dbReference type="NCBI Taxonomy" id="3141448"/>
    <lineage>
        <taxon>Bacteria</taxon>
        <taxon>Pseudomonadati</taxon>
        <taxon>Pseudomonadota</taxon>
        <taxon>Magnetococcia</taxon>
        <taxon>Magnetococcales</taxon>
        <taxon>Candidatus Magnetaquicoccaceae</taxon>
        <taxon>Candidatus Magnetaquiglobus</taxon>
    </lineage>
</organism>
<comment type="pathway">
    <text evidence="1">Cofactor biosynthesis; tetrahydrofolate biosynthesis; 2-amino-4-hydroxy-6-hydroxymethyl-7,8-dihydropteridine diphosphate from 7,8-dihydroneopterin triphosphate: step 4/4.</text>
</comment>
<keyword evidence="5 14" id="KW-0808">Transferase</keyword>
<dbReference type="Gene3D" id="3.30.70.560">
    <property type="entry name" value="7,8-Dihydro-6-hydroxymethylpterin-pyrophosphokinase HPPK"/>
    <property type="match status" value="1"/>
</dbReference>
<dbReference type="GO" id="GO:0003848">
    <property type="term" value="F:2-amino-4-hydroxy-6-hydroxymethyldihydropteridine diphosphokinase activity"/>
    <property type="evidence" value="ECO:0007669"/>
    <property type="project" value="UniProtKB-EC"/>
</dbReference>
<evidence type="ECO:0000256" key="6">
    <source>
        <dbReference type="ARBA" id="ARBA00022741"/>
    </source>
</evidence>
<comment type="caution">
    <text evidence="14">The sequence shown here is derived from an EMBL/GenBank/DDBJ whole genome shotgun (WGS) entry which is preliminary data.</text>
</comment>
<dbReference type="SUPFAM" id="SSF55083">
    <property type="entry name" value="6-hydroxymethyl-7,8-dihydropterin pyrophosphokinase, HPPK"/>
    <property type="match status" value="1"/>
</dbReference>
<proteinExistence type="inferred from homology"/>
<evidence type="ECO:0000256" key="1">
    <source>
        <dbReference type="ARBA" id="ARBA00005051"/>
    </source>
</evidence>
<reference evidence="14 15" key="2">
    <citation type="submission" date="2024-09" db="EMBL/GenBank/DDBJ databases">
        <title>Draft genome sequence of Candidatus Magnetaquicoccaceae bacterium FCR-1.</title>
        <authorList>
            <person name="Shimoshige H."/>
            <person name="Shimamura S."/>
            <person name="Taoka A."/>
            <person name="Kobayashi H."/>
            <person name="Maekawa T."/>
        </authorList>
    </citation>
    <scope>NUCLEOTIDE SEQUENCE [LARGE SCALE GENOMIC DNA]</scope>
    <source>
        <strain evidence="14 15">FCR-1</strain>
    </source>
</reference>
<dbReference type="NCBIfam" id="TIGR01498">
    <property type="entry name" value="folK"/>
    <property type="match status" value="1"/>
</dbReference>
<evidence type="ECO:0000256" key="5">
    <source>
        <dbReference type="ARBA" id="ARBA00022679"/>
    </source>
</evidence>
<evidence type="ECO:0000313" key="14">
    <source>
        <dbReference type="EMBL" id="GAB0055824.1"/>
    </source>
</evidence>
<dbReference type="EMBL" id="BAAFGK010000001">
    <property type="protein sequence ID" value="GAB0055824.1"/>
    <property type="molecule type" value="Genomic_DNA"/>
</dbReference>
<dbReference type="PANTHER" id="PTHR43071">
    <property type="entry name" value="2-AMINO-4-HYDROXY-6-HYDROXYMETHYLDIHYDROPTERIDINE PYROPHOSPHOKINASE"/>
    <property type="match status" value="1"/>
</dbReference>
<evidence type="ECO:0000313" key="15">
    <source>
        <dbReference type="Proteomes" id="UP001628193"/>
    </source>
</evidence>
<dbReference type="InterPro" id="IPR000550">
    <property type="entry name" value="Hppk"/>
</dbReference>
<reference evidence="14 15" key="1">
    <citation type="submission" date="2024-05" db="EMBL/GenBank/DDBJ databases">
        <authorList>
            <consortium name="Candidatus Magnetaquicoccaceae bacterium FCR-1 genome sequencing consortium"/>
            <person name="Shimoshige H."/>
            <person name="Shimamura S."/>
            <person name="Taoka A."/>
            <person name="Kobayashi H."/>
            <person name="Maekawa T."/>
        </authorList>
    </citation>
    <scope>NUCLEOTIDE SEQUENCE [LARGE SCALE GENOMIC DNA]</scope>
    <source>
        <strain evidence="14 15">FCR-1</strain>
    </source>
</reference>
<evidence type="ECO:0000256" key="2">
    <source>
        <dbReference type="ARBA" id="ARBA00005810"/>
    </source>
</evidence>
<keyword evidence="7" id="KW-0418">Kinase</keyword>
<dbReference type="InterPro" id="IPR035907">
    <property type="entry name" value="Hppk_sf"/>
</dbReference>
<comment type="function">
    <text evidence="10">Catalyzes the transfer of pyrophosphate from adenosine triphosphate (ATP) to 6-hydroxymethyl-7,8-dihydropterin, an enzymatic step in folate biosynthesis pathway.</text>
</comment>
<protein>
    <recommendedName>
        <fullName evidence="4">2-amino-4-hydroxy-6-hydroxymethyldihydropteridine pyrophosphokinase</fullName>
        <ecNumber evidence="3">2.7.6.3</ecNumber>
    </recommendedName>
    <alternativeName>
        <fullName evidence="11">6-hydroxymethyl-7,8-dihydropterin pyrophosphokinase</fullName>
    </alternativeName>
    <alternativeName>
        <fullName evidence="12">7,8-dihydro-6-hydroxymethylpterin-pyrophosphokinase</fullName>
    </alternativeName>
</protein>
<dbReference type="Pfam" id="PF01288">
    <property type="entry name" value="HPPK"/>
    <property type="match status" value="1"/>
</dbReference>
<dbReference type="RefSeq" id="WP_420903536.1">
    <property type="nucleotide sequence ID" value="NZ_BAAFGK010000001.1"/>
</dbReference>
<keyword evidence="8" id="KW-0067">ATP-binding</keyword>
<evidence type="ECO:0000256" key="3">
    <source>
        <dbReference type="ARBA" id="ARBA00013253"/>
    </source>
</evidence>
<evidence type="ECO:0000256" key="11">
    <source>
        <dbReference type="ARBA" id="ARBA00029766"/>
    </source>
</evidence>
<name>A0ABQ0C4K1_9PROT</name>
<evidence type="ECO:0000256" key="12">
    <source>
        <dbReference type="ARBA" id="ARBA00033413"/>
    </source>
</evidence>
<evidence type="ECO:0000256" key="10">
    <source>
        <dbReference type="ARBA" id="ARBA00029409"/>
    </source>
</evidence>
<accession>A0ABQ0C4K1</accession>
<feature type="domain" description="7,8-dihydro-6-hydroxymethylpterin-pyrophosphokinase" evidence="13">
    <location>
        <begin position="7"/>
        <end position="138"/>
    </location>
</feature>
<comment type="similarity">
    <text evidence="2">Belongs to the HPPK family.</text>
</comment>
<dbReference type="Proteomes" id="UP001628193">
    <property type="component" value="Unassembled WGS sequence"/>
</dbReference>
<dbReference type="PANTHER" id="PTHR43071:SF1">
    <property type="entry name" value="2-AMINO-4-HYDROXY-6-HYDROXYMETHYLDIHYDROPTERIDINE PYROPHOSPHOKINASE"/>
    <property type="match status" value="1"/>
</dbReference>
<evidence type="ECO:0000259" key="13">
    <source>
        <dbReference type="Pfam" id="PF01288"/>
    </source>
</evidence>
<keyword evidence="9" id="KW-0289">Folate biosynthesis</keyword>
<evidence type="ECO:0000256" key="7">
    <source>
        <dbReference type="ARBA" id="ARBA00022777"/>
    </source>
</evidence>
<dbReference type="EC" id="2.7.6.3" evidence="3"/>